<dbReference type="Pfam" id="PF17906">
    <property type="entry name" value="HTH_48"/>
    <property type="match status" value="1"/>
</dbReference>
<dbReference type="WBParaSite" id="SSTP_0000300600.1">
    <property type="protein sequence ID" value="SSTP_0000300600.1"/>
    <property type="gene ID" value="SSTP_0000300600"/>
</dbReference>
<evidence type="ECO:0000313" key="4">
    <source>
        <dbReference type="WBParaSite" id="TCONS_00014130.p1"/>
    </source>
</evidence>
<dbReference type="AlphaFoldDB" id="A0A0K0E0J2"/>
<feature type="domain" description="Mos1 transposase HTH" evidence="1">
    <location>
        <begin position="2"/>
        <end position="48"/>
    </location>
</feature>
<dbReference type="InterPro" id="IPR036388">
    <property type="entry name" value="WH-like_DNA-bd_sf"/>
</dbReference>
<evidence type="ECO:0000259" key="1">
    <source>
        <dbReference type="Pfam" id="PF17906"/>
    </source>
</evidence>
<dbReference type="InterPro" id="IPR041426">
    <property type="entry name" value="Mos1_HTH"/>
</dbReference>
<dbReference type="GO" id="GO:0003697">
    <property type="term" value="F:single-stranded DNA binding"/>
    <property type="evidence" value="ECO:0007669"/>
    <property type="project" value="TreeGrafter"/>
</dbReference>
<dbReference type="GO" id="GO:0000014">
    <property type="term" value="F:single-stranded DNA endodeoxyribonuclease activity"/>
    <property type="evidence" value="ECO:0007669"/>
    <property type="project" value="TreeGrafter"/>
</dbReference>
<dbReference type="STRING" id="6248.A0A0K0E0J2"/>
<dbReference type="GO" id="GO:0042800">
    <property type="term" value="F:histone H3K4 methyltransferase activity"/>
    <property type="evidence" value="ECO:0007669"/>
    <property type="project" value="TreeGrafter"/>
</dbReference>
<evidence type="ECO:0000313" key="2">
    <source>
        <dbReference type="Proteomes" id="UP000035681"/>
    </source>
</evidence>
<evidence type="ECO:0000313" key="3">
    <source>
        <dbReference type="WBParaSite" id="SSTP_0000300600.1"/>
    </source>
</evidence>
<dbReference type="GO" id="GO:0000729">
    <property type="term" value="P:DNA double-strand break processing"/>
    <property type="evidence" value="ECO:0007669"/>
    <property type="project" value="TreeGrafter"/>
</dbReference>
<dbReference type="GO" id="GO:0005634">
    <property type="term" value="C:nucleus"/>
    <property type="evidence" value="ECO:0007669"/>
    <property type="project" value="TreeGrafter"/>
</dbReference>
<dbReference type="GO" id="GO:0035861">
    <property type="term" value="C:site of double-strand break"/>
    <property type="evidence" value="ECO:0007669"/>
    <property type="project" value="TreeGrafter"/>
</dbReference>
<dbReference type="Proteomes" id="UP000035681">
    <property type="component" value="Unplaced"/>
</dbReference>
<dbReference type="Gene3D" id="1.10.10.10">
    <property type="entry name" value="Winged helix-like DNA-binding domain superfamily/Winged helix DNA-binding domain"/>
    <property type="match status" value="1"/>
</dbReference>
<protein>
    <submittedName>
        <fullName evidence="3 4">HTH_48 domain-containing protein</fullName>
    </submittedName>
</protein>
<dbReference type="Gene3D" id="3.30.420.10">
    <property type="entry name" value="Ribonuclease H-like superfamily/Ribonuclease H"/>
    <property type="match status" value="1"/>
</dbReference>
<dbReference type="GO" id="GO:0003690">
    <property type="term" value="F:double-stranded DNA binding"/>
    <property type="evidence" value="ECO:0007669"/>
    <property type="project" value="TreeGrafter"/>
</dbReference>
<sequence>MHSRHCMLYEFHKGNNATTATKNICSVYPGFLDVRKCQRWFLKFKSGDFDLSDANRSGRTSALNNDILLEADLCQTIEELSNKLNSTCSTVQKHLKQIGKVYSEGVWVPHNLSEENKAKRLMLCSLLLQKHNVESFVDCLMTGDEKWVFFDNPKQ</sequence>
<proteinExistence type="predicted"/>
<reference evidence="3" key="1">
    <citation type="submission" date="2015-08" db="UniProtKB">
        <authorList>
            <consortium name="WormBaseParasite"/>
        </authorList>
    </citation>
    <scope>IDENTIFICATION</scope>
</reference>
<dbReference type="InterPro" id="IPR036397">
    <property type="entry name" value="RNaseH_sf"/>
</dbReference>
<dbReference type="GO" id="GO:0044547">
    <property type="term" value="F:DNA topoisomerase binding"/>
    <property type="evidence" value="ECO:0007669"/>
    <property type="project" value="TreeGrafter"/>
</dbReference>
<name>A0A0K0E0J2_STRER</name>
<dbReference type="InterPro" id="IPR052709">
    <property type="entry name" value="Transposase-MT_Hybrid"/>
</dbReference>
<dbReference type="PANTHER" id="PTHR46060:SF2">
    <property type="entry name" value="HISTONE-LYSINE N-METHYLTRANSFERASE SETMAR"/>
    <property type="match status" value="1"/>
</dbReference>
<dbReference type="WBParaSite" id="TCONS_00014130.p1">
    <property type="protein sequence ID" value="TCONS_00014130.p1"/>
    <property type="gene ID" value="XLOC_009338"/>
</dbReference>
<dbReference type="GO" id="GO:0046975">
    <property type="term" value="F:histone H3K36 methyltransferase activity"/>
    <property type="evidence" value="ECO:0007669"/>
    <property type="project" value="TreeGrafter"/>
</dbReference>
<dbReference type="GO" id="GO:0044774">
    <property type="term" value="P:mitotic DNA integrity checkpoint signaling"/>
    <property type="evidence" value="ECO:0007669"/>
    <property type="project" value="TreeGrafter"/>
</dbReference>
<dbReference type="Gene3D" id="1.10.10.1450">
    <property type="match status" value="1"/>
</dbReference>
<organism evidence="3">
    <name type="scientific">Strongyloides stercoralis</name>
    <name type="common">Threadworm</name>
    <dbReference type="NCBI Taxonomy" id="6248"/>
    <lineage>
        <taxon>Eukaryota</taxon>
        <taxon>Metazoa</taxon>
        <taxon>Ecdysozoa</taxon>
        <taxon>Nematoda</taxon>
        <taxon>Chromadorea</taxon>
        <taxon>Rhabditida</taxon>
        <taxon>Tylenchina</taxon>
        <taxon>Panagrolaimomorpha</taxon>
        <taxon>Strongyloidoidea</taxon>
        <taxon>Strongyloididae</taxon>
        <taxon>Strongyloides</taxon>
    </lineage>
</organism>
<dbReference type="PANTHER" id="PTHR46060">
    <property type="entry name" value="MARINER MOS1 TRANSPOSASE-LIKE PROTEIN"/>
    <property type="match status" value="1"/>
</dbReference>
<keyword evidence="2" id="KW-1185">Reference proteome</keyword>
<dbReference type="GO" id="GO:0015074">
    <property type="term" value="P:DNA integration"/>
    <property type="evidence" value="ECO:0007669"/>
    <property type="project" value="TreeGrafter"/>
</dbReference>
<accession>A0A0K0E0J2</accession>
<dbReference type="GO" id="GO:0000793">
    <property type="term" value="C:condensed chromosome"/>
    <property type="evidence" value="ECO:0007669"/>
    <property type="project" value="TreeGrafter"/>
</dbReference>
<dbReference type="GO" id="GO:0031297">
    <property type="term" value="P:replication fork processing"/>
    <property type="evidence" value="ECO:0007669"/>
    <property type="project" value="TreeGrafter"/>
</dbReference>
<dbReference type="GO" id="GO:0006303">
    <property type="term" value="P:double-strand break repair via nonhomologous end joining"/>
    <property type="evidence" value="ECO:0007669"/>
    <property type="project" value="TreeGrafter"/>
</dbReference>